<organism evidence="2">
    <name type="scientific">Oryza brachyantha</name>
    <name type="common">malo sina</name>
    <dbReference type="NCBI Taxonomy" id="4533"/>
    <lineage>
        <taxon>Eukaryota</taxon>
        <taxon>Viridiplantae</taxon>
        <taxon>Streptophyta</taxon>
        <taxon>Embryophyta</taxon>
        <taxon>Tracheophyta</taxon>
        <taxon>Spermatophyta</taxon>
        <taxon>Magnoliopsida</taxon>
        <taxon>Liliopsida</taxon>
        <taxon>Poales</taxon>
        <taxon>Poaceae</taxon>
        <taxon>BOP clade</taxon>
        <taxon>Oryzoideae</taxon>
        <taxon>Oryzeae</taxon>
        <taxon>Oryzinae</taxon>
        <taxon>Oryza</taxon>
    </lineage>
</organism>
<accession>J3L9B3</accession>
<feature type="chain" id="PRO_5003773608" description="Secreted protein" evidence="1">
    <location>
        <begin position="24"/>
        <end position="104"/>
    </location>
</feature>
<evidence type="ECO:0000256" key="1">
    <source>
        <dbReference type="SAM" id="SignalP"/>
    </source>
</evidence>
<name>J3L9B3_ORYBR</name>
<protein>
    <recommendedName>
        <fullName evidence="4">Secreted protein</fullName>
    </recommendedName>
</protein>
<dbReference type="Gramene" id="OB02G12300.1">
    <property type="protein sequence ID" value="OB02G12300.1"/>
    <property type="gene ID" value="OB02G12300"/>
</dbReference>
<dbReference type="HOGENOM" id="CLU_2254270_0_0_1"/>
<dbReference type="EnsemblPlants" id="OB02G12300.1">
    <property type="protein sequence ID" value="OB02G12300.1"/>
    <property type="gene ID" value="OB02G12300"/>
</dbReference>
<evidence type="ECO:0000313" key="3">
    <source>
        <dbReference type="Proteomes" id="UP000006038"/>
    </source>
</evidence>
<dbReference type="Proteomes" id="UP000006038">
    <property type="component" value="Unassembled WGS sequence"/>
</dbReference>
<proteinExistence type="predicted"/>
<sequence>MLAHIHHAVSAAASLLRLFATLACSPLSDVCVRERRGEDQCESVCVCVRLSRWVACDAKVGIFSWLGSQLGGWEPTVSSPPRLGRIPSLPPLLLAPFHPSMPSV</sequence>
<keyword evidence="3" id="KW-1185">Reference proteome</keyword>
<keyword evidence="1" id="KW-0732">Signal</keyword>
<feature type="signal peptide" evidence="1">
    <location>
        <begin position="1"/>
        <end position="23"/>
    </location>
</feature>
<evidence type="ECO:0008006" key="4">
    <source>
        <dbReference type="Google" id="ProtNLM"/>
    </source>
</evidence>
<dbReference type="AlphaFoldDB" id="J3L9B3"/>
<evidence type="ECO:0000313" key="2">
    <source>
        <dbReference type="EnsemblPlants" id="OB02G12300.1"/>
    </source>
</evidence>
<reference evidence="2" key="1">
    <citation type="submission" date="2013-04" db="UniProtKB">
        <authorList>
            <consortium name="EnsemblPlants"/>
        </authorList>
    </citation>
    <scope>IDENTIFICATION</scope>
</reference>